<dbReference type="SUPFAM" id="SSF51182">
    <property type="entry name" value="RmlC-like cupins"/>
    <property type="match status" value="1"/>
</dbReference>
<dbReference type="InterPro" id="IPR050253">
    <property type="entry name" value="Seed_Storage-Functional"/>
</dbReference>
<dbReference type="GO" id="GO:0048316">
    <property type="term" value="P:seed development"/>
    <property type="evidence" value="ECO:0007669"/>
    <property type="project" value="UniProtKB-ARBA"/>
</dbReference>
<name>A0A822YX84_NELNU</name>
<feature type="region of interest" description="Disordered" evidence="6">
    <location>
        <begin position="209"/>
        <end position="261"/>
    </location>
</feature>
<dbReference type="PANTHER" id="PTHR31189:SF35">
    <property type="entry name" value="12S SEED STORAGE PROTEIN CRB"/>
    <property type="match status" value="1"/>
</dbReference>
<keyword evidence="5" id="KW-1015">Disulfide bond</keyword>
<gene>
    <name evidence="9" type="ORF">HUJ06_007424</name>
</gene>
<feature type="domain" description="Cupin type-1" evidence="8">
    <location>
        <begin position="344"/>
        <end position="493"/>
    </location>
</feature>
<evidence type="ECO:0000256" key="5">
    <source>
        <dbReference type="ARBA" id="ARBA00023157"/>
    </source>
</evidence>
<proteinExistence type="inferred from homology"/>
<feature type="domain" description="Cupin type-1" evidence="8">
    <location>
        <begin position="54"/>
        <end position="289"/>
    </location>
</feature>
<evidence type="ECO:0000313" key="10">
    <source>
        <dbReference type="Proteomes" id="UP000607653"/>
    </source>
</evidence>
<dbReference type="InterPro" id="IPR006045">
    <property type="entry name" value="Cupin_1"/>
</dbReference>
<feature type="chain" id="PRO_5032556212" description="Cupin type-1 domain-containing protein" evidence="7">
    <location>
        <begin position="25"/>
        <end position="515"/>
    </location>
</feature>
<feature type="compositionally biased region" description="Basic and acidic residues" evidence="6">
    <location>
        <begin position="144"/>
        <end position="153"/>
    </location>
</feature>
<keyword evidence="4" id="KW-0708">Seed storage protein</keyword>
<evidence type="ECO:0000259" key="8">
    <source>
        <dbReference type="SMART" id="SM00835"/>
    </source>
</evidence>
<dbReference type="FunFam" id="2.60.120.10:FF:000073">
    <property type="entry name" value="Glycinin G1"/>
    <property type="match status" value="1"/>
</dbReference>
<feature type="signal peptide" evidence="7">
    <location>
        <begin position="1"/>
        <end position="24"/>
    </location>
</feature>
<evidence type="ECO:0000256" key="4">
    <source>
        <dbReference type="ARBA" id="ARBA00023129"/>
    </source>
</evidence>
<dbReference type="CDD" id="cd02243">
    <property type="entry name" value="cupin_11S_legumin_C"/>
    <property type="match status" value="1"/>
</dbReference>
<feature type="region of interest" description="Disordered" evidence="6">
    <location>
        <begin position="131"/>
        <end position="153"/>
    </location>
</feature>
<protein>
    <recommendedName>
        <fullName evidence="8">Cupin type-1 domain-containing protein</fullName>
    </recommendedName>
</protein>
<dbReference type="Pfam" id="PF00190">
    <property type="entry name" value="Cupin_1"/>
    <property type="match status" value="2"/>
</dbReference>
<comment type="similarity">
    <text evidence="1">Belongs to the 11S seed storage protein (globulins) family.</text>
</comment>
<reference evidence="9 10" key="1">
    <citation type="journal article" date="2020" name="Mol. Biol. Evol.">
        <title>Distinct Expression and Methylation Patterns for Genes with Different Fates following a Single Whole-Genome Duplication in Flowering Plants.</title>
        <authorList>
            <person name="Shi T."/>
            <person name="Rahmani R.S."/>
            <person name="Gugger P.F."/>
            <person name="Wang M."/>
            <person name="Li H."/>
            <person name="Zhang Y."/>
            <person name="Li Z."/>
            <person name="Wang Q."/>
            <person name="Van de Peer Y."/>
            <person name="Marchal K."/>
            <person name="Chen J."/>
        </authorList>
    </citation>
    <scope>NUCLEOTIDE SEQUENCE [LARGE SCALE GENOMIC DNA]</scope>
    <source>
        <tissue evidence="9">Leaf</tissue>
    </source>
</reference>
<accession>A0A822YX84</accession>
<dbReference type="Proteomes" id="UP000607653">
    <property type="component" value="Unassembled WGS sequence"/>
</dbReference>
<dbReference type="AlphaFoldDB" id="A0A822YX84"/>
<comment type="caution">
    <text evidence="9">The sequence shown here is derived from an EMBL/GenBank/DDBJ whole genome shotgun (WGS) entry which is preliminary data.</text>
</comment>
<evidence type="ECO:0000256" key="1">
    <source>
        <dbReference type="ARBA" id="ARBA00007178"/>
    </source>
</evidence>
<dbReference type="PRINTS" id="PR00439">
    <property type="entry name" value="11SGLOBULIN"/>
</dbReference>
<dbReference type="PANTHER" id="PTHR31189">
    <property type="entry name" value="OS03G0336100 PROTEIN-RELATED"/>
    <property type="match status" value="1"/>
</dbReference>
<evidence type="ECO:0000256" key="6">
    <source>
        <dbReference type="SAM" id="MobiDB-lite"/>
    </source>
</evidence>
<feature type="compositionally biased region" description="Low complexity" evidence="6">
    <location>
        <begin position="235"/>
        <end position="253"/>
    </location>
</feature>
<evidence type="ECO:0000256" key="2">
    <source>
        <dbReference type="ARBA" id="ARBA00022729"/>
    </source>
</evidence>
<keyword evidence="3" id="KW-0758">Storage protein</keyword>
<dbReference type="GO" id="GO:0045735">
    <property type="term" value="F:nutrient reservoir activity"/>
    <property type="evidence" value="ECO:0007669"/>
    <property type="project" value="UniProtKB-KW"/>
</dbReference>
<evidence type="ECO:0000256" key="7">
    <source>
        <dbReference type="SAM" id="SignalP"/>
    </source>
</evidence>
<dbReference type="InterPro" id="IPR006044">
    <property type="entry name" value="11S_seedstore_pln"/>
</dbReference>
<sequence>MAKYSLFSLSLCLLVLCHSCLAQAQTWQRQWQGHPPTHRRFRGGEQNRCQVDNLDALEPSRRREAEAGFVEEWDENNNQFQCAGVAASRVTIQPKGLSLPSYYNAHRLIYIVEGKGVLGLSIPGCPETFQSFQQSQHSEEEEENRSRRFQDQHQKIRFVKQGDMIAVPDGIPHWMYNNGDAPLVAVSIFDIANSINQLDDRKRQFYLAGNSQQQQQEEQQQQQGGESFSRREKAGQQSSSQEQRQQQKGGKSSYQHDQKARQENSANIFSGFDTETLAQAFGVSTETASKLKGENDQRGGIVNVEKELRMIMPTSSEEDEEYEQEQQMGANGVEEAICNMRFRQNIEKPKHADFYSPYGGRVTILNSQNLPILQTLQLSAERGTLYQNAMLSPHWNINAHGIIYVLSGDARVQVVDNSGQTVYNGQLRRDQLLILPQNFAIAIEAGENGFEWVSFKTNDNAMVSTLAGRNSVIRAMPEEVLTNSYQISREEARRLKFNRQETRVLSSRSSSANLM</sequence>
<feature type="compositionally biased region" description="Low complexity" evidence="6">
    <location>
        <begin position="212"/>
        <end position="223"/>
    </location>
</feature>
<dbReference type="InterPro" id="IPR011051">
    <property type="entry name" value="RmlC_Cupin_sf"/>
</dbReference>
<dbReference type="EMBL" id="DUZY01000004">
    <property type="protein sequence ID" value="DAD36783.1"/>
    <property type="molecule type" value="Genomic_DNA"/>
</dbReference>
<dbReference type="CDD" id="cd02242">
    <property type="entry name" value="cupin_11S_legumin_N"/>
    <property type="match status" value="1"/>
</dbReference>
<dbReference type="InterPro" id="IPR014710">
    <property type="entry name" value="RmlC-like_jellyroll"/>
</dbReference>
<dbReference type="SMART" id="SM00835">
    <property type="entry name" value="Cupin_1"/>
    <property type="match status" value="2"/>
</dbReference>
<keyword evidence="10" id="KW-1185">Reference proteome</keyword>
<evidence type="ECO:0000313" key="9">
    <source>
        <dbReference type="EMBL" id="DAD36783.1"/>
    </source>
</evidence>
<evidence type="ECO:0000256" key="3">
    <source>
        <dbReference type="ARBA" id="ARBA00022761"/>
    </source>
</evidence>
<dbReference type="Gene3D" id="2.60.120.10">
    <property type="entry name" value="Jelly Rolls"/>
    <property type="match status" value="3"/>
</dbReference>
<keyword evidence="2 7" id="KW-0732">Signal</keyword>
<organism evidence="9 10">
    <name type="scientific">Nelumbo nucifera</name>
    <name type="common">Sacred lotus</name>
    <dbReference type="NCBI Taxonomy" id="4432"/>
    <lineage>
        <taxon>Eukaryota</taxon>
        <taxon>Viridiplantae</taxon>
        <taxon>Streptophyta</taxon>
        <taxon>Embryophyta</taxon>
        <taxon>Tracheophyta</taxon>
        <taxon>Spermatophyta</taxon>
        <taxon>Magnoliopsida</taxon>
        <taxon>Proteales</taxon>
        <taxon>Nelumbonaceae</taxon>
        <taxon>Nelumbo</taxon>
    </lineage>
</organism>